<name>A0A0F9NS91_9ZZZZ</name>
<accession>A0A0F9NS91</accession>
<dbReference type="EMBL" id="LAZR01003070">
    <property type="protein sequence ID" value="KKN22355.1"/>
    <property type="molecule type" value="Genomic_DNA"/>
</dbReference>
<evidence type="ECO:0000313" key="1">
    <source>
        <dbReference type="EMBL" id="KKN22355.1"/>
    </source>
</evidence>
<comment type="caution">
    <text evidence="1">The sequence shown here is derived from an EMBL/GenBank/DDBJ whole genome shotgun (WGS) entry which is preliminary data.</text>
</comment>
<organism evidence="1">
    <name type="scientific">marine sediment metagenome</name>
    <dbReference type="NCBI Taxonomy" id="412755"/>
    <lineage>
        <taxon>unclassified sequences</taxon>
        <taxon>metagenomes</taxon>
        <taxon>ecological metagenomes</taxon>
    </lineage>
</organism>
<gene>
    <name evidence="1" type="ORF">LCGC14_0916210</name>
</gene>
<proteinExistence type="predicted"/>
<reference evidence="1" key="1">
    <citation type="journal article" date="2015" name="Nature">
        <title>Complex archaea that bridge the gap between prokaryotes and eukaryotes.</title>
        <authorList>
            <person name="Spang A."/>
            <person name="Saw J.H."/>
            <person name="Jorgensen S.L."/>
            <person name="Zaremba-Niedzwiedzka K."/>
            <person name="Martijn J."/>
            <person name="Lind A.E."/>
            <person name="van Eijk R."/>
            <person name="Schleper C."/>
            <person name="Guy L."/>
            <person name="Ettema T.J."/>
        </authorList>
    </citation>
    <scope>NUCLEOTIDE SEQUENCE</scope>
</reference>
<sequence>MSGHTKGKWRRKNRNVFVMHDKIRIFIASVFKCMPGGKAESDANAKLIAAAPDLLTACEVAVLALTFEPINPEDIEFIKKAIAEATK</sequence>
<protein>
    <submittedName>
        <fullName evidence="1">Uncharacterized protein</fullName>
    </submittedName>
</protein>
<dbReference type="AlphaFoldDB" id="A0A0F9NS91"/>